<gene>
    <name evidence="2" type="primary">AVEN_199979_1</name>
    <name evidence="2" type="ORF">NPIL_494011</name>
</gene>
<protein>
    <submittedName>
        <fullName evidence="2">Uncharacterized protein</fullName>
    </submittedName>
</protein>
<comment type="caution">
    <text evidence="2">The sequence shown here is derived from an EMBL/GenBank/DDBJ whole genome shotgun (WGS) entry which is preliminary data.</text>
</comment>
<feature type="region of interest" description="Disordered" evidence="1">
    <location>
        <begin position="62"/>
        <end position="101"/>
    </location>
</feature>
<reference evidence="2" key="1">
    <citation type="submission" date="2020-08" db="EMBL/GenBank/DDBJ databases">
        <title>Multicomponent nature underlies the extraordinary mechanical properties of spider dragline silk.</title>
        <authorList>
            <person name="Kono N."/>
            <person name="Nakamura H."/>
            <person name="Mori M."/>
            <person name="Yoshida Y."/>
            <person name="Ohtoshi R."/>
            <person name="Malay A.D."/>
            <person name="Moran D.A.P."/>
            <person name="Tomita M."/>
            <person name="Numata K."/>
            <person name="Arakawa K."/>
        </authorList>
    </citation>
    <scope>NUCLEOTIDE SEQUENCE</scope>
</reference>
<sequence length="115" mass="12621">MHDAEGPKSILIITPPAIAEAEAQLPFLGAQPLRILASLPGLLLLRKTCLLSSNERSGYHRPLPPLLFGPPLQSPPPRSVRRRKRGTVGGKDLPPAPDRQQKNLVVQEFSECLFM</sequence>
<dbReference type="Proteomes" id="UP000887013">
    <property type="component" value="Unassembled WGS sequence"/>
</dbReference>
<keyword evidence="3" id="KW-1185">Reference proteome</keyword>
<dbReference type="OrthoDB" id="10572752at2759"/>
<evidence type="ECO:0000313" key="2">
    <source>
        <dbReference type="EMBL" id="GFU04054.1"/>
    </source>
</evidence>
<name>A0A8X6Q7F7_NEPPI</name>
<evidence type="ECO:0000256" key="1">
    <source>
        <dbReference type="SAM" id="MobiDB-lite"/>
    </source>
</evidence>
<feature type="compositionally biased region" description="Pro residues" evidence="1">
    <location>
        <begin position="62"/>
        <end position="78"/>
    </location>
</feature>
<accession>A0A8X6Q7F7</accession>
<dbReference type="EMBL" id="BMAW01027786">
    <property type="protein sequence ID" value="GFU04054.1"/>
    <property type="molecule type" value="Genomic_DNA"/>
</dbReference>
<proteinExistence type="predicted"/>
<evidence type="ECO:0000313" key="3">
    <source>
        <dbReference type="Proteomes" id="UP000887013"/>
    </source>
</evidence>
<dbReference type="AlphaFoldDB" id="A0A8X6Q7F7"/>
<organism evidence="2 3">
    <name type="scientific">Nephila pilipes</name>
    <name type="common">Giant wood spider</name>
    <name type="synonym">Nephila maculata</name>
    <dbReference type="NCBI Taxonomy" id="299642"/>
    <lineage>
        <taxon>Eukaryota</taxon>
        <taxon>Metazoa</taxon>
        <taxon>Ecdysozoa</taxon>
        <taxon>Arthropoda</taxon>
        <taxon>Chelicerata</taxon>
        <taxon>Arachnida</taxon>
        <taxon>Araneae</taxon>
        <taxon>Araneomorphae</taxon>
        <taxon>Entelegynae</taxon>
        <taxon>Araneoidea</taxon>
        <taxon>Nephilidae</taxon>
        <taxon>Nephila</taxon>
    </lineage>
</organism>